<dbReference type="InterPro" id="IPR051159">
    <property type="entry name" value="Hexapeptide_acetyltransf"/>
</dbReference>
<comment type="caution">
    <text evidence="3">The sequence shown here is derived from an EMBL/GenBank/DDBJ whole genome shotgun (WGS) entry which is preliminary data.</text>
</comment>
<comment type="similarity">
    <text evidence="1">Belongs to the transferase hexapeptide repeat family.</text>
</comment>
<evidence type="ECO:0000313" key="4">
    <source>
        <dbReference type="Proteomes" id="UP000648801"/>
    </source>
</evidence>
<dbReference type="CDD" id="cd04647">
    <property type="entry name" value="LbH_MAT_like"/>
    <property type="match status" value="1"/>
</dbReference>
<dbReference type="GO" id="GO:0008374">
    <property type="term" value="F:O-acyltransferase activity"/>
    <property type="evidence" value="ECO:0007669"/>
    <property type="project" value="TreeGrafter"/>
</dbReference>
<proteinExistence type="inferred from homology"/>
<evidence type="ECO:0000313" key="3">
    <source>
        <dbReference type="EMBL" id="GGA68407.1"/>
    </source>
</evidence>
<accession>A0A916RSL0</accession>
<evidence type="ECO:0008006" key="5">
    <source>
        <dbReference type="Google" id="ProtNLM"/>
    </source>
</evidence>
<dbReference type="SUPFAM" id="SSF51161">
    <property type="entry name" value="Trimeric LpxA-like enzymes"/>
    <property type="match status" value="1"/>
</dbReference>
<dbReference type="PANTHER" id="PTHR23416:SF23">
    <property type="entry name" value="ACETYLTRANSFERASE C18B11.09C-RELATED"/>
    <property type="match status" value="1"/>
</dbReference>
<evidence type="ECO:0000256" key="1">
    <source>
        <dbReference type="ARBA" id="ARBA00007274"/>
    </source>
</evidence>
<keyword evidence="4" id="KW-1185">Reference proteome</keyword>
<reference evidence="3" key="1">
    <citation type="journal article" date="2014" name="Int. J. Syst. Evol. Microbiol.">
        <title>Complete genome sequence of Corynebacterium casei LMG S-19264T (=DSM 44701T), isolated from a smear-ripened cheese.</title>
        <authorList>
            <consortium name="US DOE Joint Genome Institute (JGI-PGF)"/>
            <person name="Walter F."/>
            <person name="Albersmeier A."/>
            <person name="Kalinowski J."/>
            <person name="Ruckert C."/>
        </authorList>
    </citation>
    <scope>NUCLEOTIDE SEQUENCE</scope>
    <source>
        <strain evidence="3">CGMCC 1.15447</strain>
    </source>
</reference>
<dbReference type="Proteomes" id="UP000648801">
    <property type="component" value="Unassembled WGS sequence"/>
</dbReference>
<dbReference type="EMBL" id="BMJB01000001">
    <property type="protein sequence ID" value="GGA68407.1"/>
    <property type="molecule type" value="Genomic_DNA"/>
</dbReference>
<dbReference type="AlphaFoldDB" id="A0A916RSL0"/>
<dbReference type="InterPro" id="IPR011004">
    <property type="entry name" value="Trimer_LpxA-like_sf"/>
</dbReference>
<evidence type="ECO:0000256" key="2">
    <source>
        <dbReference type="ARBA" id="ARBA00022679"/>
    </source>
</evidence>
<gene>
    <name evidence="3" type="ORF">GCM10011507_19890</name>
</gene>
<sequence length="271" mass="31048">MTVLNYRDPRPSPESEAIYRRWLSQLNDDFTRHQSPDRRSEIVRNELYQIYLGRAHSGRSTASLTTELASNVLVESFDPRNITLEPEYYGDVNPEQYAIRKPLIYFWQMFDRSPLGLNNWLGYRFRCMLGRHVFKHLGKHVKIFHNVEFTFGYNLTVEDYCTIHKNVMLDDRGEIILREGTSVSDYANIYSHSHDIHQQADVTNKPTILGPRARVTYHATVLAGANIGEDTMLGAMAVATKPIPPSVVAVGVPARTKRQKTQPSATGFYKE</sequence>
<dbReference type="GO" id="GO:0005829">
    <property type="term" value="C:cytosol"/>
    <property type="evidence" value="ECO:0007669"/>
    <property type="project" value="TreeGrafter"/>
</dbReference>
<dbReference type="RefSeq" id="WP_188759149.1">
    <property type="nucleotide sequence ID" value="NZ_BMJB01000001.1"/>
</dbReference>
<name>A0A916RSL0_9BACT</name>
<reference evidence="3" key="2">
    <citation type="submission" date="2020-09" db="EMBL/GenBank/DDBJ databases">
        <authorList>
            <person name="Sun Q."/>
            <person name="Zhou Y."/>
        </authorList>
    </citation>
    <scope>NUCLEOTIDE SEQUENCE</scope>
    <source>
        <strain evidence="3">CGMCC 1.15447</strain>
    </source>
</reference>
<protein>
    <recommendedName>
        <fullName evidence="5">Acyltransferase</fullName>
    </recommendedName>
</protein>
<dbReference type="Gene3D" id="2.160.10.10">
    <property type="entry name" value="Hexapeptide repeat proteins"/>
    <property type="match status" value="1"/>
</dbReference>
<keyword evidence="2" id="KW-0808">Transferase</keyword>
<organism evidence="3 4">
    <name type="scientific">Edaphobacter acidisoli</name>
    <dbReference type="NCBI Taxonomy" id="2040573"/>
    <lineage>
        <taxon>Bacteria</taxon>
        <taxon>Pseudomonadati</taxon>
        <taxon>Acidobacteriota</taxon>
        <taxon>Terriglobia</taxon>
        <taxon>Terriglobales</taxon>
        <taxon>Acidobacteriaceae</taxon>
        <taxon>Edaphobacter</taxon>
    </lineage>
</organism>
<dbReference type="PANTHER" id="PTHR23416">
    <property type="entry name" value="SIALIC ACID SYNTHASE-RELATED"/>
    <property type="match status" value="1"/>
</dbReference>